<accession>A0A7W5AMI2</accession>
<evidence type="ECO:0000313" key="2">
    <source>
        <dbReference type="Proteomes" id="UP000590749"/>
    </source>
</evidence>
<dbReference type="Proteomes" id="UP000590749">
    <property type="component" value="Unassembled WGS sequence"/>
</dbReference>
<proteinExistence type="predicted"/>
<dbReference type="EMBL" id="JACHXF010000017">
    <property type="protein sequence ID" value="MBB3099018.1"/>
    <property type="molecule type" value="Genomic_DNA"/>
</dbReference>
<reference evidence="1 2" key="1">
    <citation type="submission" date="2020-08" db="EMBL/GenBank/DDBJ databases">
        <title>Genomic Encyclopedia of Type Strains, Phase III (KMG-III): the genomes of soil and plant-associated and newly described type strains.</title>
        <authorList>
            <person name="Whitman W."/>
        </authorList>
    </citation>
    <scope>NUCLEOTIDE SEQUENCE [LARGE SCALE GENOMIC DNA]</scope>
    <source>
        <strain evidence="1 2">CECT 3287</strain>
    </source>
</reference>
<evidence type="ECO:0000313" key="1">
    <source>
        <dbReference type="EMBL" id="MBB3099018.1"/>
    </source>
</evidence>
<comment type="caution">
    <text evidence="1">The sequence shown here is derived from an EMBL/GenBank/DDBJ whole genome shotgun (WGS) entry which is preliminary data.</text>
</comment>
<gene>
    <name evidence="1" type="ORF">FHR83_006724</name>
</gene>
<name>A0A7W5AMI2_9ACTN</name>
<sequence>MTAAKPHHLTARRLLLDHLDVHPGKTVGNDLDPLELGLVGDTAHQAGGDSYHLGKDKIRARAGRDRYSVDESPRDQRGLSDYASAMDIGTFKVTTGRGVFDLYDFNAWLIALCKAGDPDTADLREVIYSPDGRTVKRWDRLGRRMSGDTSHLTHTHLSEHRDADGHRMVRLATRWLQHIGKIPEEDDVTKAEFLALLKDKDVRVALASALLTADGLIPGPPGSVNADGTPNTHWTLASYAQWTYRHADSARLLADTALKAITALAQQDHIDEQALAAAIAPLVAQGVVAALPADRDDITTAELEQALAGVFARLGQQSGA</sequence>
<keyword evidence="2" id="KW-1185">Reference proteome</keyword>
<protein>
    <submittedName>
        <fullName evidence="1">Uncharacterized protein</fullName>
    </submittedName>
</protein>
<dbReference type="RefSeq" id="WP_183225103.1">
    <property type="nucleotide sequence ID" value="NZ_BMPW01000020.1"/>
</dbReference>
<organism evidence="1 2">
    <name type="scientific">Actinoplanes campanulatus</name>
    <dbReference type="NCBI Taxonomy" id="113559"/>
    <lineage>
        <taxon>Bacteria</taxon>
        <taxon>Bacillati</taxon>
        <taxon>Actinomycetota</taxon>
        <taxon>Actinomycetes</taxon>
        <taxon>Micromonosporales</taxon>
        <taxon>Micromonosporaceae</taxon>
        <taxon>Actinoplanes</taxon>
    </lineage>
</organism>
<dbReference type="AlphaFoldDB" id="A0A7W5AMI2"/>